<dbReference type="AlphaFoldDB" id="A0A4Y7JX90"/>
<keyword evidence="3" id="KW-0732">Signal</keyword>
<dbReference type="Pfam" id="PF01190">
    <property type="entry name" value="Pollen_Ole_e_1"/>
    <property type="match status" value="1"/>
</dbReference>
<evidence type="ECO:0000256" key="2">
    <source>
        <dbReference type="ARBA" id="ARBA00023157"/>
    </source>
</evidence>
<reference evidence="4 5" key="1">
    <citation type="journal article" date="2018" name="Science">
        <title>The opium poppy genome and morphinan production.</title>
        <authorList>
            <person name="Guo L."/>
            <person name="Winzer T."/>
            <person name="Yang X."/>
            <person name="Li Y."/>
            <person name="Ning Z."/>
            <person name="He Z."/>
            <person name="Teodor R."/>
            <person name="Lu Y."/>
            <person name="Bowser T.A."/>
            <person name="Graham I.A."/>
            <person name="Ye K."/>
        </authorList>
    </citation>
    <scope>NUCLEOTIDE SEQUENCE [LARGE SCALE GENOMIC DNA]</scope>
    <source>
        <strain evidence="5">cv. HN1</strain>
        <tissue evidence="4">Leaves</tissue>
    </source>
</reference>
<keyword evidence="5" id="KW-1185">Reference proteome</keyword>
<gene>
    <name evidence="4" type="ORF">C5167_008293</name>
</gene>
<evidence type="ECO:0000256" key="3">
    <source>
        <dbReference type="SAM" id="SignalP"/>
    </source>
</evidence>
<dbReference type="STRING" id="3469.A0A4Y7JX90"/>
<dbReference type="OMA" id="RANCNEH"/>
<evidence type="ECO:0000256" key="1">
    <source>
        <dbReference type="ARBA" id="ARBA00010049"/>
    </source>
</evidence>
<accession>A0A4Y7JX90</accession>
<protein>
    <submittedName>
        <fullName evidence="4">Uncharacterized protein</fullName>
    </submittedName>
</protein>
<proteinExistence type="inferred from homology"/>
<name>A0A4Y7JX90_PAPSO</name>
<dbReference type="Gramene" id="RZC64601">
    <property type="protein sequence ID" value="RZC64601"/>
    <property type="gene ID" value="C5167_008293"/>
</dbReference>
<dbReference type="OrthoDB" id="1896520at2759"/>
<organism evidence="4 5">
    <name type="scientific">Papaver somniferum</name>
    <name type="common">Opium poppy</name>
    <dbReference type="NCBI Taxonomy" id="3469"/>
    <lineage>
        <taxon>Eukaryota</taxon>
        <taxon>Viridiplantae</taxon>
        <taxon>Streptophyta</taxon>
        <taxon>Embryophyta</taxon>
        <taxon>Tracheophyta</taxon>
        <taxon>Spermatophyta</taxon>
        <taxon>Magnoliopsida</taxon>
        <taxon>Ranunculales</taxon>
        <taxon>Papaveraceae</taxon>
        <taxon>Papaveroideae</taxon>
        <taxon>Papaver</taxon>
    </lineage>
</organism>
<keyword evidence="2" id="KW-1015">Disulfide bond</keyword>
<feature type="chain" id="PRO_5021272471" evidence="3">
    <location>
        <begin position="23"/>
        <end position="162"/>
    </location>
</feature>
<dbReference type="Proteomes" id="UP000316621">
    <property type="component" value="Chromosome 6"/>
</dbReference>
<sequence length="162" mass="17794">MASSRVLILLALCVLPALLVEAVPLKEPYQVTGRVYCDTCHLGCEHKLVTYIAGAKVKIECKDDKNYVIKYSREGVTDKDGKFTIEVREDHQEDFCFAVLVSSPQTDCKKIVPGLDRVTAIVTNNNGLQETSPKRNVNSLGFKKDGKVAGCAGLVQLYNSDV</sequence>
<evidence type="ECO:0000313" key="5">
    <source>
        <dbReference type="Proteomes" id="UP000316621"/>
    </source>
</evidence>
<dbReference type="PANTHER" id="PTHR31614:SF5">
    <property type="entry name" value="ALLERGEN-LIKE PROTEIN BRSN20"/>
    <property type="match status" value="1"/>
</dbReference>
<dbReference type="InterPro" id="IPR006041">
    <property type="entry name" value="Pollen_Ole_e1_allergen"/>
</dbReference>
<feature type="signal peptide" evidence="3">
    <location>
        <begin position="1"/>
        <end position="22"/>
    </location>
</feature>
<evidence type="ECO:0000313" key="4">
    <source>
        <dbReference type="EMBL" id="RZC64601.1"/>
    </source>
</evidence>
<dbReference type="EMBL" id="CM010720">
    <property type="protein sequence ID" value="RZC64601.1"/>
    <property type="molecule type" value="Genomic_DNA"/>
</dbReference>
<dbReference type="PANTHER" id="PTHR31614">
    <property type="entry name" value="PROTEIN DOWNSTREAM OF FLC-RELATED"/>
    <property type="match status" value="1"/>
</dbReference>
<comment type="similarity">
    <text evidence="1">Belongs to the Ole e I family.</text>
</comment>